<protein>
    <submittedName>
        <fullName evidence="1">Uncharacterized protein</fullName>
    </submittedName>
</protein>
<sequence>MKSMKQAHVFAKDHLELIISHISQHDGQTKVKETNNLVKKFETMASALCRLTVRVEDAVNGIKEKVHSLTVTYGATDCVQ</sequence>
<keyword evidence="2" id="KW-1185">Reference proteome</keyword>
<dbReference type="OrthoDB" id="10451889at2759"/>
<accession>A0A8X6HBM4</accession>
<organism evidence="1 2">
    <name type="scientific">Trichonephila clavata</name>
    <name type="common">Joro spider</name>
    <name type="synonym">Nephila clavata</name>
    <dbReference type="NCBI Taxonomy" id="2740835"/>
    <lineage>
        <taxon>Eukaryota</taxon>
        <taxon>Metazoa</taxon>
        <taxon>Ecdysozoa</taxon>
        <taxon>Arthropoda</taxon>
        <taxon>Chelicerata</taxon>
        <taxon>Arachnida</taxon>
        <taxon>Araneae</taxon>
        <taxon>Araneomorphae</taxon>
        <taxon>Entelegynae</taxon>
        <taxon>Araneoidea</taxon>
        <taxon>Nephilidae</taxon>
        <taxon>Trichonephila</taxon>
    </lineage>
</organism>
<evidence type="ECO:0000313" key="2">
    <source>
        <dbReference type="Proteomes" id="UP000887116"/>
    </source>
</evidence>
<dbReference type="Proteomes" id="UP000887116">
    <property type="component" value="Unassembled WGS sequence"/>
</dbReference>
<dbReference type="EMBL" id="BMAO01027895">
    <property type="protein sequence ID" value="GFR20368.1"/>
    <property type="molecule type" value="Genomic_DNA"/>
</dbReference>
<evidence type="ECO:0000313" key="1">
    <source>
        <dbReference type="EMBL" id="GFR20368.1"/>
    </source>
</evidence>
<comment type="caution">
    <text evidence="1">The sequence shown here is derived from an EMBL/GenBank/DDBJ whole genome shotgun (WGS) entry which is preliminary data.</text>
</comment>
<gene>
    <name evidence="1" type="ORF">TNCT_126511</name>
</gene>
<name>A0A8X6HBM4_TRICU</name>
<dbReference type="AlphaFoldDB" id="A0A8X6HBM4"/>
<proteinExistence type="predicted"/>
<reference evidence="1" key="1">
    <citation type="submission" date="2020-07" db="EMBL/GenBank/DDBJ databases">
        <title>Multicomponent nature underlies the extraordinary mechanical properties of spider dragline silk.</title>
        <authorList>
            <person name="Kono N."/>
            <person name="Nakamura H."/>
            <person name="Mori M."/>
            <person name="Yoshida Y."/>
            <person name="Ohtoshi R."/>
            <person name="Malay A.D."/>
            <person name="Moran D.A.P."/>
            <person name="Tomita M."/>
            <person name="Numata K."/>
            <person name="Arakawa K."/>
        </authorList>
    </citation>
    <scope>NUCLEOTIDE SEQUENCE</scope>
</reference>